<evidence type="ECO:0000313" key="3">
    <source>
        <dbReference type="EMBL" id="CDC75557.1"/>
    </source>
</evidence>
<dbReference type="InterPro" id="IPR033134">
    <property type="entry name" value="Asp/Glu_racemase_AS_2"/>
</dbReference>
<protein>
    <submittedName>
        <fullName evidence="4">Amino acid racemase</fullName>
        <ecNumber evidence="4">5.1.1.-</ecNumber>
    </submittedName>
    <submittedName>
        <fullName evidence="3">Aspartate racemase</fullName>
    </submittedName>
</protein>
<accession>R6UY64</accession>
<dbReference type="Gene3D" id="3.40.50.1860">
    <property type="match status" value="2"/>
</dbReference>
<reference evidence="3" key="1">
    <citation type="submission" date="2012-11" db="EMBL/GenBank/DDBJ databases">
        <title>Dependencies among metagenomic species, viruses, plasmids and units of genetic variation.</title>
        <authorList>
            <person name="Nielsen H.B."/>
            <person name="Almeida M."/>
            <person name="Juncker A.S."/>
            <person name="Rasmussen S."/>
            <person name="Li J."/>
            <person name="Sunagawa S."/>
            <person name="Plichta D."/>
            <person name="Gautier L."/>
            <person name="Le Chatelier E."/>
            <person name="Peletier E."/>
            <person name="Bonde I."/>
            <person name="Nielsen T."/>
            <person name="Manichanh C."/>
            <person name="Arumugam M."/>
            <person name="Batto J."/>
            <person name="Santos M.B.Q.D."/>
            <person name="Blom N."/>
            <person name="Borruel N."/>
            <person name="Burgdorf K.S."/>
            <person name="Boumezbeur F."/>
            <person name="Casellas F."/>
            <person name="Dore J."/>
            <person name="Guarner F."/>
            <person name="Hansen T."/>
            <person name="Hildebrand F."/>
            <person name="Kaas R.S."/>
            <person name="Kennedy S."/>
            <person name="Kristiansen K."/>
            <person name="Kultima J.R."/>
            <person name="Leonard P."/>
            <person name="Levenez F."/>
            <person name="Lund O."/>
            <person name="Moumen B."/>
            <person name="Le Paslier D."/>
            <person name="Pons N."/>
            <person name="Pedersen O."/>
            <person name="Prifti E."/>
            <person name="Qin J."/>
            <person name="Raes J."/>
            <person name="Tap J."/>
            <person name="Tims S."/>
            <person name="Ussery D.W."/>
            <person name="Yamada T."/>
            <person name="MetaHit consortium"/>
            <person name="Renault P."/>
            <person name="Sicheritz-Ponten T."/>
            <person name="Bork P."/>
            <person name="Wang J."/>
            <person name="Brunak S."/>
            <person name="Ehrlich S.D."/>
        </authorList>
    </citation>
    <scope>NUCLEOTIDE SEQUENCE [LARGE SCALE GENOMIC DNA]</scope>
</reference>
<dbReference type="EC" id="5.1.1.-" evidence="4"/>
<dbReference type="Proteomes" id="UP001139365">
    <property type="component" value="Unassembled WGS sequence"/>
</dbReference>
<dbReference type="STRING" id="1263015.BN580_01859"/>
<dbReference type="InterPro" id="IPR018187">
    <property type="entry name" value="Asp/Glu_racemase_AS_1"/>
</dbReference>
<evidence type="ECO:0000256" key="1">
    <source>
        <dbReference type="ARBA" id="ARBA00007847"/>
    </source>
</evidence>
<gene>
    <name evidence="3" type="ORF">BN580_01859</name>
    <name evidence="4" type="ORF">MR241_08600</name>
</gene>
<dbReference type="PANTHER" id="PTHR21198">
    <property type="entry name" value="GLUTAMATE RACEMASE"/>
    <property type="match status" value="1"/>
</dbReference>
<dbReference type="AlphaFoldDB" id="R6UY64"/>
<keyword evidence="2 4" id="KW-0413">Isomerase</keyword>
<dbReference type="InterPro" id="IPR015942">
    <property type="entry name" value="Asp/Glu/hydantoin_racemase"/>
</dbReference>
<evidence type="ECO:0000313" key="4">
    <source>
        <dbReference type="EMBL" id="MCI5756333.1"/>
    </source>
</evidence>
<name>R6UY64_9BACT</name>
<comment type="similarity">
    <text evidence="1">Belongs to the aspartate/glutamate racemases family.</text>
</comment>
<dbReference type="InterPro" id="IPR001920">
    <property type="entry name" value="Asp/Glu_race"/>
</dbReference>
<sequence length="240" mass="26532">MKANSYYRLPGIIGGLGPMASVYFYEMITEHTLAKCDQDHIDLLLTSRATTPDRTAYILGQSDENPLPVMISEARRLISAGADVIVIPCNTAHYFYDGLCEAISVPVINIMVETVKYCVGKGMKKVGILATEGTVRSRTYERVCNEYGVEAAYPCDASQKLINEIIYGDIKQGRPADMEKFGRVAYELREQSCDTLILGCTELSLVKRNGHLGRFYTDSLEVLADVTIRSCGKTSIGFDL</sequence>
<organism evidence="3 5">
    <name type="scientific">Candidatus Colimorpha enterica</name>
    <dbReference type="NCBI Taxonomy" id="3083063"/>
    <lineage>
        <taxon>Bacteria</taxon>
        <taxon>Pseudomonadati</taxon>
        <taxon>Bacteroidota</taxon>
        <taxon>Bacteroidia</taxon>
        <taxon>Bacteroidales</taxon>
        <taxon>Candidatus Colimorpha</taxon>
    </lineage>
</organism>
<dbReference type="NCBIfam" id="TIGR00035">
    <property type="entry name" value="asp_race"/>
    <property type="match status" value="1"/>
</dbReference>
<dbReference type="EMBL" id="JALEMU010000136">
    <property type="protein sequence ID" value="MCI5756333.1"/>
    <property type="molecule type" value="Genomic_DNA"/>
</dbReference>
<dbReference type="SUPFAM" id="SSF53681">
    <property type="entry name" value="Aspartate/glutamate racemase"/>
    <property type="match status" value="2"/>
</dbReference>
<evidence type="ECO:0000313" key="5">
    <source>
        <dbReference type="Proteomes" id="UP000017938"/>
    </source>
</evidence>
<dbReference type="PROSITE" id="PS00923">
    <property type="entry name" value="ASP_GLU_RACEMASE_1"/>
    <property type="match status" value="1"/>
</dbReference>
<dbReference type="Pfam" id="PF01177">
    <property type="entry name" value="Asp_Glu_race"/>
    <property type="match status" value="1"/>
</dbReference>
<evidence type="ECO:0000313" key="6">
    <source>
        <dbReference type="Proteomes" id="UP001139365"/>
    </source>
</evidence>
<dbReference type="PROSITE" id="PS00924">
    <property type="entry name" value="ASP_GLU_RACEMASE_2"/>
    <property type="match status" value="1"/>
</dbReference>
<comment type="caution">
    <text evidence="3">The sequence shown here is derived from an EMBL/GenBank/DDBJ whole genome shotgun (WGS) entry which is preliminary data.</text>
</comment>
<dbReference type="InterPro" id="IPR004380">
    <property type="entry name" value="Asp_race"/>
</dbReference>
<evidence type="ECO:0000256" key="2">
    <source>
        <dbReference type="ARBA" id="ARBA00023235"/>
    </source>
</evidence>
<proteinExistence type="inferred from homology"/>
<reference evidence="4 6" key="2">
    <citation type="submission" date="2022-03" db="EMBL/GenBank/DDBJ databases">
        <title>Metagenome-assembled genomes from swine fecal metagenomes.</title>
        <authorList>
            <person name="Holman D.B."/>
            <person name="Kommadath A."/>
        </authorList>
    </citation>
    <scope>NUCLEOTIDE SEQUENCE [LARGE SCALE GENOMIC DNA]</scope>
    <source>
        <strain evidence="4">SUG147</strain>
    </source>
</reference>
<dbReference type="Proteomes" id="UP000017938">
    <property type="component" value="Unassembled WGS sequence"/>
</dbReference>
<dbReference type="PANTHER" id="PTHR21198:SF7">
    <property type="entry name" value="ASPARTATE-GLUTAMATE RACEMASE FAMILY"/>
    <property type="match status" value="1"/>
</dbReference>
<dbReference type="GO" id="GO:0047661">
    <property type="term" value="F:amino-acid racemase activity"/>
    <property type="evidence" value="ECO:0007669"/>
    <property type="project" value="InterPro"/>
</dbReference>
<dbReference type="EMBL" id="CBFW010000303">
    <property type="protein sequence ID" value="CDC75557.1"/>
    <property type="molecule type" value="Genomic_DNA"/>
</dbReference>